<sequence length="319" mass="37029">MSVDSTMTVDYEDSSSIPEKLSLLVFIAAIIIGNICVFITYFVRADGKHWSHIFVLGMAFIDLFIGSFVLPMRFISAYGDSLTSKLCTALTIGESCALASVIYTITYMVYTRLYDLNQRFTRIQRRYLILLILTTWIAIFLFYGIPLMINSSTYLLVITSSSSNITSYCTTYTTSIYHPLWMVYTEIGLIYSIPLLFNFIGLLFLIHKLCQSRPRGLDAIERKHYVEQKKMTWHVVVLSLTFICLWLPWITIRILIIFYNTKQIQRALQIAYYVLILKSVLFPILYAATNSSFRGSFAMYKHKRITINNRVWTVNEHFH</sequence>
<keyword evidence="4" id="KW-0297">G-protein coupled receptor</keyword>
<keyword evidence="6" id="KW-0675">Receptor</keyword>
<dbReference type="PANTHER" id="PTHR45695">
    <property type="entry name" value="LEUCOKININ RECEPTOR-RELATED"/>
    <property type="match status" value="1"/>
</dbReference>
<dbReference type="Gene3D" id="1.20.1070.10">
    <property type="entry name" value="Rhodopsin 7-helix transmembrane proteins"/>
    <property type="match status" value="1"/>
</dbReference>
<proteinExistence type="predicted"/>
<dbReference type="PROSITE" id="PS50262">
    <property type="entry name" value="G_PROTEIN_RECEP_F1_2"/>
    <property type="match status" value="1"/>
</dbReference>
<dbReference type="Proteomes" id="UP000663832">
    <property type="component" value="Unassembled WGS sequence"/>
</dbReference>
<dbReference type="Proteomes" id="UP000663877">
    <property type="component" value="Unassembled WGS sequence"/>
</dbReference>
<evidence type="ECO:0000256" key="1">
    <source>
        <dbReference type="ARBA" id="ARBA00004141"/>
    </source>
</evidence>
<keyword evidence="12" id="KW-1185">Reference proteome</keyword>
<evidence type="ECO:0000256" key="3">
    <source>
        <dbReference type="ARBA" id="ARBA00022989"/>
    </source>
</evidence>
<dbReference type="PRINTS" id="PR00237">
    <property type="entry name" value="GPCRRHODOPSN"/>
</dbReference>
<feature type="domain" description="G-protein coupled receptors family 1 profile" evidence="9">
    <location>
        <begin position="33"/>
        <end position="286"/>
    </location>
</feature>
<evidence type="ECO:0000313" key="11">
    <source>
        <dbReference type="EMBL" id="CAF1384586.1"/>
    </source>
</evidence>
<evidence type="ECO:0000313" key="12">
    <source>
        <dbReference type="Proteomes" id="UP000663832"/>
    </source>
</evidence>
<evidence type="ECO:0000256" key="2">
    <source>
        <dbReference type="ARBA" id="ARBA00022692"/>
    </source>
</evidence>
<comment type="subcellular location">
    <subcellularLocation>
        <location evidence="1">Membrane</location>
        <topology evidence="1">Multi-pass membrane protein</topology>
    </subcellularLocation>
</comment>
<dbReference type="OrthoDB" id="10033290at2759"/>
<dbReference type="AlphaFoldDB" id="A0A813Z031"/>
<keyword evidence="2 8" id="KW-0812">Transmembrane</keyword>
<dbReference type="InterPro" id="IPR017452">
    <property type="entry name" value="GPCR_Rhodpsn_7TM"/>
</dbReference>
<dbReference type="InterPro" id="IPR000276">
    <property type="entry name" value="GPCR_Rhodpsn"/>
</dbReference>
<evidence type="ECO:0000259" key="9">
    <source>
        <dbReference type="PROSITE" id="PS50262"/>
    </source>
</evidence>
<feature type="transmembrane region" description="Helical" evidence="8">
    <location>
        <begin position="82"/>
        <end position="106"/>
    </location>
</feature>
<evidence type="ECO:0000256" key="6">
    <source>
        <dbReference type="ARBA" id="ARBA00023170"/>
    </source>
</evidence>
<keyword evidence="7" id="KW-0807">Transducer</keyword>
<evidence type="ECO:0000256" key="5">
    <source>
        <dbReference type="ARBA" id="ARBA00023136"/>
    </source>
</evidence>
<evidence type="ECO:0000256" key="8">
    <source>
        <dbReference type="SAM" id="Phobius"/>
    </source>
</evidence>
<dbReference type="SUPFAM" id="SSF81321">
    <property type="entry name" value="Family A G protein-coupled receptor-like"/>
    <property type="match status" value="1"/>
</dbReference>
<dbReference type="EMBL" id="CAJNOM010000353">
    <property type="protein sequence ID" value="CAF1384586.1"/>
    <property type="molecule type" value="Genomic_DNA"/>
</dbReference>
<protein>
    <recommendedName>
        <fullName evidence="9">G-protein coupled receptors family 1 profile domain-containing protein</fullName>
    </recommendedName>
</protein>
<keyword evidence="3 8" id="KW-1133">Transmembrane helix</keyword>
<dbReference type="GO" id="GO:0004930">
    <property type="term" value="F:G protein-coupled receptor activity"/>
    <property type="evidence" value="ECO:0007669"/>
    <property type="project" value="UniProtKB-KW"/>
</dbReference>
<dbReference type="GO" id="GO:0005886">
    <property type="term" value="C:plasma membrane"/>
    <property type="evidence" value="ECO:0007669"/>
    <property type="project" value="TreeGrafter"/>
</dbReference>
<name>A0A813Z031_9BILA</name>
<evidence type="ECO:0000256" key="4">
    <source>
        <dbReference type="ARBA" id="ARBA00023040"/>
    </source>
</evidence>
<reference evidence="10" key="1">
    <citation type="submission" date="2021-02" db="EMBL/GenBank/DDBJ databases">
        <authorList>
            <person name="Nowell W R."/>
        </authorList>
    </citation>
    <scope>NUCLEOTIDE SEQUENCE</scope>
</reference>
<feature type="transmembrane region" description="Helical" evidence="8">
    <location>
        <begin position="20"/>
        <end position="43"/>
    </location>
</feature>
<dbReference type="EMBL" id="CAJNOI010000034">
    <property type="protein sequence ID" value="CAF0892511.1"/>
    <property type="molecule type" value="Genomic_DNA"/>
</dbReference>
<feature type="transmembrane region" description="Helical" evidence="8">
    <location>
        <begin position="127"/>
        <end position="149"/>
    </location>
</feature>
<accession>A0A813Z031</accession>
<keyword evidence="5 8" id="KW-0472">Membrane</keyword>
<evidence type="ECO:0000256" key="7">
    <source>
        <dbReference type="ARBA" id="ARBA00023224"/>
    </source>
</evidence>
<feature type="transmembrane region" description="Helical" evidence="8">
    <location>
        <begin position="270"/>
        <end position="289"/>
    </location>
</feature>
<dbReference type="CDD" id="cd00637">
    <property type="entry name" value="7tm_classA_rhodopsin-like"/>
    <property type="match status" value="1"/>
</dbReference>
<evidence type="ECO:0000313" key="13">
    <source>
        <dbReference type="Proteomes" id="UP000663877"/>
    </source>
</evidence>
<dbReference type="PANTHER" id="PTHR45695:SF9">
    <property type="entry name" value="LEUCOKININ RECEPTOR"/>
    <property type="match status" value="1"/>
</dbReference>
<organism evidence="10 13">
    <name type="scientific">Adineta steineri</name>
    <dbReference type="NCBI Taxonomy" id="433720"/>
    <lineage>
        <taxon>Eukaryota</taxon>
        <taxon>Metazoa</taxon>
        <taxon>Spiralia</taxon>
        <taxon>Gnathifera</taxon>
        <taxon>Rotifera</taxon>
        <taxon>Eurotatoria</taxon>
        <taxon>Bdelloidea</taxon>
        <taxon>Adinetida</taxon>
        <taxon>Adinetidae</taxon>
        <taxon>Adineta</taxon>
    </lineage>
</organism>
<evidence type="ECO:0000313" key="10">
    <source>
        <dbReference type="EMBL" id="CAF0892511.1"/>
    </source>
</evidence>
<dbReference type="Pfam" id="PF00001">
    <property type="entry name" value="7tm_1"/>
    <property type="match status" value="1"/>
</dbReference>
<feature type="transmembrane region" description="Helical" evidence="8">
    <location>
        <begin position="189"/>
        <end position="210"/>
    </location>
</feature>
<feature type="transmembrane region" description="Helical" evidence="8">
    <location>
        <begin position="50"/>
        <end position="70"/>
    </location>
</feature>
<comment type="caution">
    <text evidence="10">The sequence shown here is derived from an EMBL/GenBank/DDBJ whole genome shotgun (WGS) entry which is preliminary data.</text>
</comment>
<gene>
    <name evidence="10" type="ORF">BJG266_LOCUS10029</name>
    <name evidence="11" type="ORF">QVE165_LOCUS35856</name>
</gene>
<feature type="transmembrane region" description="Helical" evidence="8">
    <location>
        <begin position="231"/>
        <end position="258"/>
    </location>
</feature>